<dbReference type="OrthoDB" id="1493032at2"/>
<evidence type="ECO:0000256" key="1">
    <source>
        <dbReference type="SAM" id="Phobius"/>
    </source>
</evidence>
<dbReference type="AlphaFoldDB" id="A0A3P3WGD0"/>
<proteinExistence type="predicted"/>
<dbReference type="EMBL" id="RQVQ01000004">
    <property type="protein sequence ID" value="RRJ92649.1"/>
    <property type="molecule type" value="Genomic_DNA"/>
</dbReference>
<evidence type="ECO:0000313" key="3">
    <source>
        <dbReference type="Proteomes" id="UP000275719"/>
    </source>
</evidence>
<keyword evidence="1" id="KW-0472">Membrane</keyword>
<dbReference type="Pfam" id="PF25589">
    <property type="entry name" value="DUF7935"/>
    <property type="match status" value="1"/>
</dbReference>
<name>A0A3P3WGD0_9FLAO</name>
<reference evidence="2 3" key="1">
    <citation type="submission" date="2018-11" db="EMBL/GenBank/DDBJ databases">
        <title>Flavobacterium sp. nov., YIM 102701-2 draft genome.</title>
        <authorList>
            <person name="Li G."/>
            <person name="Jiang Y."/>
        </authorList>
    </citation>
    <scope>NUCLEOTIDE SEQUENCE [LARGE SCALE GENOMIC DNA]</scope>
    <source>
        <strain evidence="2 3">YIM 102701-2</strain>
    </source>
</reference>
<keyword evidence="1" id="KW-1133">Transmembrane helix</keyword>
<dbReference type="InterPro" id="IPR057695">
    <property type="entry name" value="DUF7935"/>
</dbReference>
<keyword evidence="1" id="KW-0812">Transmembrane</keyword>
<comment type="caution">
    <text evidence="2">The sequence shown here is derived from an EMBL/GenBank/DDBJ whole genome shotgun (WGS) entry which is preliminary data.</text>
</comment>
<sequence>MELDIKELALLFFGLVLIVVIYYFLDKAINKNRKPKYAQPPVFYQEESKPKRQATPQVLQAYERLTILMERIDLPKLLSRVQPISSLKQDYANYLIQNIEQEFDFNLSQQLYVSEESWALVLTAKNTVIQDVLKTSLDEKVINADDLRMKLLTKSDNNNVVDLAKTRLRKEVTEMM</sequence>
<feature type="transmembrane region" description="Helical" evidence="1">
    <location>
        <begin position="6"/>
        <end position="25"/>
    </location>
</feature>
<protein>
    <submittedName>
        <fullName evidence="2">Uncharacterized protein</fullName>
    </submittedName>
</protein>
<gene>
    <name evidence="2" type="ORF">EG240_02350</name>
</gene>
<evidence type="ECO:0000313" key="2">
    <source>
        <dbReference type="EMBL" id="RRJ92649.1"/>
    </source>
</evidence>
<organism evidence="2 3">
    <name type="scientific">Paenimyroides tangerinum</name>
    <dbReference type="NCBI Taxonomy" id="2488728"/>
    <lineage>
        <taxon>Bacteria</taxon>
        <taxon>Pseudomonadati</taxon>
        <taxon>Bacteroidota</taxon>
        <taxon>Flavobacteriia</taxon>
        <taxon>Flavobacteriales</taxon>
        <taxon>Flavobacteriaceae</taxon>
        <taxon>Paenimyroides</taxon>
    </lineage>
</organism>
<dbReference type="RefSeq" id="WP_125017022.1">
    <property type="nucleotide sequence ID" value="NZ_RQVQ01000004.1"/>
</dbReference>
<keyword evidence="3" id="KW-1185">Reference proteome</keyword>
<accession>A0A3P3WGD0</accession>
<dbReference type="Proteomes" id="UP000275719">
    <property type="component" value="Unassembled WGS sequence"/>
</dbReference>